<dbReference type="EMBL" id="PKUR01000002">
    <property type="protein sequence ID" value="PLW86096.1"/>
    <property type="molecule type" value="Genomic_DNA"/>
</dbReference>
<feature type="domain" description="Flagellar hook-associated protein 2 N-terminal" evidence="6">
    <location>
        <begin position="11"/>
        <end position="103"/>
    </location>
</feature>
<dbReference type="AlphaFoldDB" id="A0AAP8ME07"/>
<sequence>MPTISALGIGSGLDLNGLLDQLNSAEREKLVPIVDKQRSFEAKLSALGQFRSALESFQDKVDQLSDGTAFQSVTSSSTSEGISVAATRDAVPGQYNIDVTQLAGTYSIATTGLDARDEYLGAGTITITLANNTSVEVDIDSEASTLNDVRDAINKSGIDIQASVVNDGSDAPYRLSIGSVEAGEDAAITNIDFGALAGSLVLDDATEVQGQNAQLTVNGIDIVSQTNQVEGALEGLTLALLEEGEVGVRIDVDDETIRSGVAEFVEAYNRLQTEIDNLTRYEPESGVSGALLGDSTLRSVQVQLRGIFTTGRPGGELVQLSDSGIALQLDGTLEVDEDMLSDIVEEQLAELSAFFAGDDSGDGIAEKLSAALKALLDSDGIISSASDSLDRRIDALDQRQERVEASIDRTVERYRKQFSQLDILVGNLNSTSAYVAQQFDILNAQLSQRV</sequence>
<dbReference type="GO" id="GO:0009421">
    <property type="term" value="C:bacterial-type flagellum filament cap"/>
    <property type="evidence" value="ECO:0007669"/>
    <property type="project" value="InterPro"/>
</dbReference>
<reference evidence="8 9" key="1">
    <citation type="submission" date="2018-01" db="EMBL/GenBank/DDBJ databases">
        <title>The draft genome sequence of Halioglobus japonicus S1-36.</title>
        <authorList>
            <person name="Du Z.-J."/>
            <person name="Shi M.-J."/>
        </authorList>
    </citation>
    <scope>NUCLEOTIDE SEQUENCE [LARGE SCALE GENOMIC DNA]</scope>
    <source>
        <strain evidence="8 9">S1-36</strain>
    </source>
</reference>
<dbReference type="Pfam" id="PF02465">
    <property type="entry name" value="FliD_N"/>
    <property type="match status" value="1"/>
</dbReference>
<dbReference type="GO" id="GO:0009424">
    <property type="term" value="C:bacterial-type flagellum hook"/>
    <property type="evidence" value="ECO:0007669"/>
    <property type="project" value="UniProtKB-UniRule"/>
</dbReference>
<keyword evidence="8" id="KW-0282">Flagellum</keyword>
<dbReference type="Pfam" id="PF07195">
    <property type="entry name" value="FliD_C"/>
    <property type="match status" value="1"/>
</dbReference>
<keyword evidence="9" id="KW-1185">Reference proteome</keyword>
<evidence type="ECO:0000256" key="2">
    <source>
        <dbReference type="ARBA" id="ARBA00011255"/>
    </source>
</evidence>
<evidence type="ECO:0000256" key="1">
    <source>
        <dbReference type="ARBA" id="ARBA00009764"/>
    </source>
</evidence>
<dbReference type="InterPro" id="IPR003481">
    <property type="entry name" value="FliD_N"/>
</dbReference>
<comment type="subcellular location">
    <subcellularLocation>
        <location evidence="5">Secreted</location>
    </subcellularLocation>
    <subcellularLocation>
        <location evidence="5">Bacterial flagellum</location>
    </subcellularLocation>
</comment>
<name>A0AAP8ME07_9GAMM</name>
<evidence type="ECO:0000259" key="7">
    <source>
        <dbReference type="Pfam" id="PF07195"/>
    </source>
</evidence>
<comment type="function">
    <text evidence="5">Required for morphogenesis and for the elongation of the flagellar filament by facilitating polymerization of the flagellin monomers at the tip of growing filament. Forms a capping structure, which prevents flagellin subunits (transported through the central channel of the flagellum) from leaking out without polymerization at the distal end.</text>
</comment>
<keyword evidence="3" id="KW-0175">Coiled coil</keyword>
<keyword evidence="8" id="KW-0966">Cell projection</keyword>
<evidence type="ECO:0000256" key="4">
    <source>
        <dbReference type="ARBA" id="ARBA00023143"/>
    </source>
</evidence>
<evidence type="ECO:0000313" key="8">
    <source>
        <dbReference type="EMBL" id="PLW86096.1"/>
    </source>
</evidence>
<proteinExistence type="inferred from homology"/>
<protein>
    <recommendedName>
        <fullName evidence="5">Flagellar hook-associated protein 2</fullName>
        <shortName evidence="5">HAP2</shortName>
    </recommendedName>
    <alternativeName>
        <fullName evidence="5">Flagellar cap protein</fullName>
    </alternativeName>
</protein>
<evidence type="ECO:0000256" key="5">
    <source>
        <dbReference type="RuleBase" id="RU362066"/>
    </source>
</evidence>
<keyword evidence="4 5" id="KW-0975">Bacterial flagellum</keyword>
<feature type="domain" description="Flagellar hook-associated protein 2 C-terminal" evidence="7">
    <location>
        <begin position="210"/>
        <end position="430"/>
    </location>
</feature>
<dbReference type="PANTHER" id="PTHR30288">
    <property type="entry name" value="FLAGELLAR CAP/ASSEMBLY PROTEIN FLID"/>
    <property type="match status" value="1"/>
</dbReference>
<keyword evidence="8" id="KW-0969">Cilium</keyword>
<dbReference type="GO" id="GO:0005576">
    <property type="term" value="C:extracellular region"/>
    <property type="evidence" value="ECO:0007669"/>
    <property type="project" value="UniProtKB-SubCell"/>
</dbReference>
<comment type="subunit">
    <text evidence="2 5">Homopentamer.</text>
</comment>
<evidence type="ECO:0000256" key="3">
    <source>
        <dbReference type="ARBA" id="ARBA00023054"/>
    </source>
</evidence>
<dbReference type="InterPro" id="IPR040026">
    <property type="entry name" value="FliD"/>
</dbReference>
<comment type="caution">
    <text evidence="8">The sequence shown here is derived from an EMBL/GenBank/DDBJ whole genome shotgun (WGS) entry which is preliminary data.</text>
</comment>
<evidence type="ECO:0000259" key="6">
    <source>
        <dbReference type="Pfam" id="PF02465"/>
    </source>
</evidence>
<dbReference type="RefSeq" id="WP_084198743.1">
    <property type="nucleotide sequence ID" value="NZ_BMYL01000002.1"/>
</dbReference>
<keyword evidence="5" id="KW-0964">Secreted</keyword>
<dbReference type="PANTHER" id="PTHR30288:SF0">
    <property type="entry name" value="FLAGELLAR HOOK-ASSOCIATED PROTEIN 2"/>
    <property type="match status" value="1"/>
</dbReference>
<dbReference type="InterPro" id="IPR010809">
    <property type="entry name" value="FliD_C"/>
</dbReference>
<evidence type="ECO:0000313" key="9">
    <source>
        <dbReference type="Proteomes" id="UP000235162"/>
    </source>
</evidence>
<dbReference type="KEGG" id="hja:BST95_07465"/>
<dbReference type="GO" id="GO:0007155">
    <property type="term" value="P:cell adhesion"/>
    <property type="evidence" value="ECO:0007669"/>
    <property type="project" value="InterPro"/>
</dbReference>
<dbReference type="GO" id="GO:0071973">
    <property type="term" value="P:bacterial-type flagellum-dependent cell motility"/>
    <property type="evidence" value="ECO:0007669"/>
    <property type="project" value="TreeGrafter"/>
</dbReference>
<organism evidence="8 9">
    <name type="scientific">Halioglobus japonicus</name>
    <dbReference type="NCBI Taxonomy" id="930805"/>
    <lineage>
        <taxon>Bacteria</taxon>
        <taxon>Pseudomonadati</taxon>
        <taxon>Pseudomonadota</taxon>
        <taxon>Gammaproteobacteria</taxon>
        <taxon>Cellvibrionales</taxon>
        <taxon>Halieaceae</taxon>
        <taxon>Halioglobus</taxon>
    </lineage>
</organism>
<dbReference type="Proteomes" id="UP000235162">
    <property type="component" value="Unassembled WGS sequence"/>
</dbReference>
<comment type="similarity">
    <text evidence="1 5">Belongs to the FliD family.</text>
</comment>
<accession>A0AAP8ME07</accession>
<gene>
    <name evidence="8" type="ORF">C0029_06510</name>
</gene>